<dbReference type="EMBL" id="VLNT01000001">
    <property type="protein sequence ID" value="TSD68105.1"/>
    <property type="molecule type" value="Genomic_DNA"/>
</dbReference>
<reference evidence="1 2" key="1">
    <citation type="submission" date="2019-07" db="EMBL/GenBank/DDBJ databases">
        <authorList>
            <person name="Zhao L.H."/>
        </authorList>
    </citation>
    <scope>NUCLEOTIDE SEQUENCE [LARGE SCALE GENOMIC DNA]</scope>
    <source>
        <strain evidence="1 2">Co35</strain>
    </source>
</reference>
<organism evidence="1 2">
    <name type="scientific">Aeromicrobium piscarium</name>
    <dbReference type="NCBI Taxonomy" id="2590901"/>
    <lineage>
        <taxon>Bacteria</taxon>
        <taxon>Bacillati</taxon>
        <taxon>Actinomycetota</taxon>
        <taxon>Actinomycetes</taxon>
        <taxon>Propionibacteriales</taxon>
        <taxon>Nocardioidaceae</taxon>
        <taxon>Aeromicrobium</taxon>
    </lineage>
</organism>
<evidence type="ECO:0000313" key="2">
    <source>
        <dbReference type="Proteomes" id="UP000316988"/>
    </source>
</evidence>
<keyword evidence="2" id="KW-1185">Reference proteome</keyword>
<comment type="caution">
    <text evidence="1">The sequence shown here is derived from an EMBL/GenBank/DDBJ whole genome shotgun (WGS) entry which is preliminary data.</text>
</comment>
<dbReference type="AlphaFoldDB" id="A0A554SP19"/>
<proteinExistence type="predicted"/>
<name>A0A554SP19_9ACTN</name>
<gene>
    <name evidence="1" type="ORF">FNM00_00475</name>
</gene>
<evidence type="ECO:0000313" key="1">
    <source>
        <dbReference type="EMBL" id="TSD68105.1"/>
    </source>
</evidence>
<sequence length="76" mass="8695">MDREAMLRFMALVHDMAAAKHRLSASLCRAQISVERFVAVMREADRHCFAEMVREHPDLGYLDAQLDGFYVEPPTA</sequence>
<dbReference type="RefSeq" id="WP_143911052.1">
    <property type="nucleotide sequence ID" value="NZ_VLNT01000001.1"/>
</dbReference>
<dbReference type="Proteomes" id="UP000316988">
    <property type="component" value="Unassembled WGS sequence"/>
</dbReference>
<protein>
    <submittedName>
        <fullName evidence="1">Uncharacterized protein</fullName>
    </submittedName>
</protein>
<accession>A0A554SP19</accession>